<dbReference type="Gene3D" id="1.20.1600.10">
    <property type="entry name" value="Outer membrane efflux proteins (OEP)"/>
    <property type="match status" value="1"/>
</dbReference>
<dbReference type="EMBL" id="JACNIG010000245">
    <property type="protein sequence ID" value="MBC8432738.1"/>
    <property type="molecule type" value="Genomic_DNA"/>
</dbReference>
<dbReference type="GO" id="GO:0015562">
    <property type="term" value="F:efflux transmembrane transporter activity"/>
    <property type="evidence" value="ECO:0007669"/>
    <property type="project" value="InterPro"/>
</dbReference>
<protein>
    <submittedName>
        <fullName evidence="2">TolC family protein</fullName>
    </submittedName>
</protein>
<sequence length="448" mass="50901">MKQFLLKILSFAFVVTVIAFIAPGNSAAEPSIWAPPQLAVLIEEGLEKNQDIQSLASKVESLKEEISFAGSLNDPRIGIGLLNLPTDTFRFDQEPMTQKQIFIAQKIPWFGKLDLRSQRAAIKAIRQEAVLNAKRLELARQIASAYYELGFVASGQKINERLIKMLTQLLKVSESRYAAGQGLQQDVLQAQVEVSKLLDEQITLDKNSRMLEDRINSLLNRESFTPVIPPENPPFPDLVLKEEKLQDRALKMNPWLKVKLVEIDQASVEVELARKDYWPDMDFKVAYGQRDESQSGQDWADFLSTSVVMNIPLWQNKRQDKKLGATKLRHKAALQSYQNLATGLPHRVDALVTDIRNLQKNYKLITDALIVQAEQWARSSLIAYEVGKVNFNTTITAQVRLLRFELQSENYLFSLYKKRAELEEVLGASLLYQNPEDNVSPLNKEKTS</sequence>
<dbReference type="InterPro" id="IPR010131">
    <property type="entry name" value="MdtP/NodT-like"/>
</dbReference>
<evidence type="ECO:0000313" key="3">
    <source>
        <dbReference type="Proteomes" id="UP000605201"/>
    </source>
</evidence>
<dbReference type="Pfam" id="PF02321">
    <property type="entry name" value="OEP"/>
    <property type="match status" value="2"/>
</dbReference>
<reference evidence="2 3" key="1">
    <citation type="submission" date="2020-08" db="EMBL/GenBank/DDBJ databases">
        <title>Bridging the membrane lipid divide: bacteria of the FCB group superphylum have the potential to synthesize archaeal ether lipids.</title>
        <authorList>
            <person name="Villanueva L."/>
            <person name="Von Meijenfeldt F.A.B."/>
            <person name="Westbye A.B."/>
            <person name="Yadav S."/>
            <person name="Hopmans E.C."/>
            <person name="Dutilh B.E."/>
            <person name="Sinninghe Damste J.S."/>
        </authorList>
    </citation>
    <scope>NUCLEOTIDE SEQUENCE [LARGE SCALE GENOMIC DNA]</scope>
    <source>
        <strain evidence="2">NIOZ-UU17</strain>
    </source>
</reference>
<evidence type="ECO:0000256" key="1">
    <source>
        <dbReference type="ARBA" id="ARBA00007613"/>
    </source>
</evidence>
<comment type="similarity">
    <text evidence="1">Belongs to the outer membrane factor (OMF) (TC 1.B.17) family.</text>
</comment>
<name>A0A8J6P1Q7_9BACT</name>
<comment type="caution">
    <text evidence="2">The sequence shown here is derived from an EMBL/GenBank/DDBJ whole genome shotgun (WGS) entry which is preliminary data.</text>
</comment>
<dbReference type="AlphaFoldDB" id="A0A8J6P1Q7"/>
<dbReference type="Proteomes" id="UP000605201">
    <property type="component" value="Unassembled WGS sequence"/>
</dbReference>
<dbReference type="SUPFAM" id="SSF56954">
    <property type="entry name" value="Outer membrane efflux proteins (OEP)"/>
    <property type="match status" value="1"/>
</dbReference>
<accession>A0A8J6P1Q7</accession>
<organism evidence="2 3">
    <name type="scientific">Candidatus Desulfatibia vada</name>
    <dbReference type="NCBI Taxonomy" id="2841696"/>
    <lineage>
        <taxon>Bacteria</taxon>
        <taxon>Pseudomonadati</taxon>
        <taxon>Thermodesulfobacteriota</taxon>
        <taxon>Desulfobacteria</taxon>
        <taxon>Desulfobacterales</taxon>
        <taxon>Desulfobacterales incertae sedis</taxon>
        <taxon>Candidatus Desulfatibia</taxon>
    </lineage>
</organism>
<evidence type="ECO:0000313" key="2">
    <source>
        <dbReference type="EMBL" id="MBC8432738.1"/>
    </source>
</evidence>
<dbReference type="PANTHER" id="PTHR30203:SF24">
    <property type="entry name" value="BLR4935 PROTEIN"/>
    <property type="match status" value="1"/>
</dbReference>
<proteinExistence type="inferred from homology"/>
<dbReference type="InterPro" id="IPR003423">
    <property type="entry name" value="OMP_efflux"/>
</dbReference>
<gene>
    <name evidence="2" type="ORF">H8D96_12570</name>
</gene>
<dbReference type="PANTHER" id="PTHR30203">
    <property type="entry name" value="OUTER MEMBRANE CATION EFFLUX PROTEIN"/>
    <property type="match status" value="1"/>
</dbReference>